<dbReference type="PANTHER" id="PTHR14647">
    <property type="entry name" value="GALACTOSE-3-O-SULFOTRANSFERASE"/>
    <property type="match status" value="1"/>
</dbReference>
<keyword evidence="7" id="KW-0333">Golgi apparatus</keyword>
<dbReference type="PANTHER" id="PTHR14647:SF85">
    <property type="entry name" value="GALACTOSYLCERAMIDE SULFOTRANSFERASE-LIKE"/>
    <property type="match status" value="1"/>
</dbReference>
<comment type="caution">
    <text evidence="11">The sequence shown here is derived from an EMBL/GenBank/DDBJ whole genome shotgun (WGS) entry which is preliminary data.</text>
</comment>
<dbReference type="InterPro" id="IPR009729">
    <property type="entry name" value="Gal-3-0_sulfotransfrase"/>
</dbReference>
<keyword evidence="8" id="KW-0472">Membrane</keyword>
<dbReference type="Gene3D" id="3.40.50.300">
    <property type="entry name" value="P-loop containing nucleotide triphosphate hydrolases"/>
    <property type="match status" value="1"/>
</dbReference>
<name>A0A2G8L0G7_STIJA</name>
<dbReference type="STRING" id="307972.A0A2G8L0G7"/>
<sequence>MRREVNVAIGVLIVSFSLLFALNSEMTSKYTPNFFTNEKDIRQIFNYTSPQSLDRSWLNVPHRGNVSICQPNGNIAFLKTHKTGSTTLRNILNRYGVSNNLSFILSNKSSAGHVFRRLKGMPLKSLLPPIGVAVGDYKRYQFNITNVHMRPDWKELRQLMNPSTSYITILRHPVDQWLSSFQYFHHVNKVKKFLHLEPDPVKAFLKFRNKLGSSATSICNQQIRDIEYSSEYTHLQNTAYVQKKIEEYSKLFSLVLITEYFDESLILLKRLLCWKFEDILYLKMREQPNPLQADSSSREQIQELNKADMMLYTHFNETFWQMVDEYGPDFEKDLRYFRDYLTAMQEECVGESKVAIVAGNHENVRYNVKNNSANCTNYVAYTSSGDALRRQRHSLSQ</sequence>
<comment type="similarity">
    <text evidence="2">Belongs to the galactose-3-O-sulfotransferase family.</text>
</comment>
<keyword evidence="9" id="KW-0325">Glycoprotein</keyword>
<dbReference type="AlphaFoldDB" id="A0A2G8L0G7"/>
<accession>A0A2G8L0G7</accession>
<evidence type="ECO:0000256" key="9">
    <source>
        <dbReference type="ARBA" id="ARBA00023180"/>
    </source>
</evidence>
<evidence type="ECO:0000256" key="4">
    <source>
        <dbReference type="ARBA" id="ARBA00022692"/>
    </source>
</evidence>
<dbReference type="GO" id="GO:0009247">
    <property type="term" value="P:glycolipid biosynthetic process"/>
    <property type="evidence" value="ECO:0007669"/>
    <property type="project" value="InterPro"/>
</dbReference>
<keyword evidence="10" id="KW-0732">Signal</keyword>
<evidence type="ECO:0000256" key="6">
    <source>
        <dbReference type="ARBA" id="ARBA00022989"/>
    </source>
</evidence>
<dbReference type="GO" id="GO:0001733">
    <property type="term" value="F:galactosylceramide sulfotransferase activity"/>
    <property type="evidence" value="ECO:0007669"/>
    <property type="project" value="InterPro"/>
</dbReference>
<evidence type="ECO:0000256" key="3">
    <source>
        <dbReference type="ARBA" id="ARBA00022679"/>
    </source>
</evidence>
<dbReference type="InterPro" id="IPR027417">
    <property type="entry name" value="P-loop_NTPase"/>
</dbReference>
<proteinExistence type="inferred from homology"/>
<keyword evidence="3" id="KW-0808">Transferase</keyword>
<gene>
    <name evidence="11" type="ORF">BSL78_09356</name>
</gene>
<protein>
    <recommendedName>
        <fullName evidence="13">Galactosylceramide sulfotransferase</fullName>
    </recommendedName>
</protein>
<reference evidence="11 12" key="1">
    <citation type="journal article" date="2017" name="PLoS Biol.">
        <title>The sea cucumber genome provides insights into morphological evolution and visceral regeneration.</title>
        <authorList>
            <person name="Zhang X."/>
            <person name="Sun L."/>
            <person name="Yuan J."/>
            <person name="Sun Y."/>
            <person name="Gao Y."/>
            <person name="Zhang L."/>
            <person name="Li S."/>
            <person name="Dai H."/>
            <person name="Hamel J.F."/>
            <person name="Liu C."/>
            <person name="Yu Y."/>
            <person name="Liu S."/>
            <person name="Lin W."/>
            <person name="Guo K."/>
            <person name="Jin S."/>
            <person name="Xu P."/>
            <person name="Storey K.B."/>
            <person name="Huan P."/>
            <person name="Zhang T."/>
            <person name="Zhou Y."/>
            <person name="Zhang J."/>
            <person name="Lin C."/>
            <person name="Li X."/>
            <person name="Xing L."/>
            <person name="Huo D."/>
            <person name="Sun M."/>
            <person name="Wang L."/>
            <person name="Mercier A."/>
            <person name="Li F."/>
            <person name="Yang H."/>
            <person name="Xiang J."/>
        </authorList>
    </citation>
    <scope>NUCLEOTIDE SEQUENCE [LARGE SCALE GENOMIC DNA]</scope>
    <source>
        <strain evidence="11">Shaxun</strain>
        <tissue evidence="11">Muscle</tissue>
    </source>
</reference>
<evidence type="ECO:0000256" key="2">
    <source>
        <dbReference type="ARBA" id="ARBA00008124"/>
    </source>
</evidence>
<evidence type="ECO:0000256" key="1">
    <source>
        <dbReference type="ARBA" id="ARBA00004323"/>
    </source>
</evidence>
<evidence type="ECO:0008006" key="13">
    <source>
        <dbReference type="Google" id="ProtNLM"/>
    </source>
</evidence>
<dbReference type="SUPFAM" id="SSF52540">
    <property type="entry name" value="P-loop containing nucleoside triphosphate hydrolases"/>
    <property type="match status" value="1"/>
</dbReference>
<keyword evidence="12" id="KW-1185">Reference proteome</keyword>
<comment type="subcellular location">
    <subcellularLocation>
        <location evidence="1">Golgi apparatus membrane</location>
        <topology evidence="1">Single-pass type II membrane protein</topology>
    </subcellularLocation>
</comment>
<keyword evidence="6" id="KW-1133">Transmembrane helix</keyword>
<keyword evidence="4" id="KW-0812">Transmembrane</keyword>
<evidence type="ECO:0000256" key="10">
    <source>
        <dbReference type="SAM" id="SignalP"/>
    </source>
</evidence>
<evidence type="ECO:0000256" key="7">
    <source>
        <dbReference type="ARBA" id="ARBA00023034"/>
    </source>
</evidence>
<dbReference type="GO" id="GO:0000139">
    <property type="term" value="C:Golgi membrane"/>
    <property type="evidence" value="ECO:0007669"/>
    <property type="project" value="UniProtKB-SubCell"/>
</dbReference>
<dbReference type="OrthoDB" id="514299at2759"/>
<evidence type="ECO:0000256" key="5">
    <source>
        <dbReference type="ARBA" id="ARBA00022968"/>
    </source>
</evidence>
<keyword evidence="5" id="KW-0735">Signal-anchor</keyword>
<dbReference type="Proteomes" id="UP000230750">
    <property type="component" value="Unassembled WGS sequence"/>
</dbReference>
<dbReference type="Pfam" id="PF06990">
    <property type="entry name" value="Gal-3-0_sulfotr"/>
    <property type="match status" value="1"/>
</dbReference>
<feature type="signal peptide" evidence="10">
    <location>
        <begin position="1"/>
        <end position="21"/>
    </location>
</feature>
<dbReference type="EMBL" id="MRZV01000274">
    <property type="protein sequence ID" value="PIK53766.1"/>
    <property type="molecule type" value="Genomic_DNA"/>
</dbReference>
<evidence type="ECO:0000313" key="12">
    <source>
        <dbReference type="Proteomes" id="UP000230750"/>
    </source>
</evidence>
<evidence type="ECO:0000313" key="11">
    <source>
        <dbReference type="EMBL" id="PIK53766.1"/>
    </source>
</evidence>
<feature type="chain" id="PRO_5013809060" description="Galactosylceramide sulfotransferase" evidence="10">
    <location>
        <begin position="22"/>
        <end position="397"/>
    </location>
</feature>
<organism evidence="11 12">
    <name type="scientific">Stichopus japonicus</name>
    <name type="common">Sea cucumber</name>
    <dbReference type="NCBI Taxonomy" id="307972"/>
    <lineage>
        <taxon>Eukaryota</taxon>
        <taxon>Metazoa</taxon>
        <taxon>Echinodermata</taxon>
        <taxon>Eleutherozoa</taxon>
        <taxon>Echinozoa</taxon>
        <taxon>Holothuroidea</taxon>
        <taxon>Aspidochirotacea</taxon>
        <taxon>Aspidochirotida</taxon>
        <taxon>Stichopodidae</taxon>
        <taxon>Apostichopus</taxon>
    </lineage>
</organism>
<evidence type="ECO:0000256" key="8">
    <source>
        <dbReference type="ARBA" id="ARBA00023136"/>
    </source>
</evidence>